<dbReference type="Pfam" id="PF00752">
    <property type="entry name" value="XPG_N"/>
    <property type="match status" value="1"/>
</dbReference>
<dbReference type="SMART" id="SM00485">
    <property type="entry name" value="XPGN"/>
    <property type="match status" value="1"/>
</dbReference>
<feature type="region of interest" description="Disordered" evidence="14">
    <location>
        <begin position="766"/>
        <end position="801"/>
    </location>
</feature>
<feature type="region of interest" description="Disordered" evidence="14">
    <location>
        <begin position="385"/>
        <end position="433"/>
    </location>
</feature>
<dbReference type="InterPro" id="IPR044752">
    <property type="entry name" value="PIN-like_EXO1"/>
</dbReference>
<dbReference type="GO" id="GO:0003677">
    <property type="term" value="F:DNA binding"/>
    <property type="evidence" value="ECO:0007669"/>
    <property type="project" value="UniProtKB-KW"/>
</dbReference>
<dbReference type="FunFam" id="1.10.150.20:FF:000011">
    <property type="entry name" value="exonuclease 1"/>
    <property type="match status" value="1"/>
</dbReference>
<keyword evidence="11" id="KW-0238">DNA-binding</keyword>
<evidence type="ECO:0000256" key="10">
    <source>
        <dbReference type="ARBA" id="ARBA00022881"/>
    </source>
</evidence>
<dbReference type="Proteomes" id="UP000053317">
    <property type="component" value="Unassembled WGS sequence"/>
</dbReference>
<reference evidence="17 18" key="1">
    <citation type="submission" date="2015-05" db="EMBL/GenBank/DDBJ databases">
        <title>Distinctive expansion of gene families associated with plant cell wall degradation and secondary metabolism in the genomes of grapevine trunk pathogens.</title>
        <authorList>
            <person name="Lawrence D.P."/>
            <person name="Travadon R."/>
            <person name="Rolshausen P.E."/>
            <person name="Baumgartner K."/>
        </authorList>
    </citation>
    <scope>NUCLEOTIDE SEQUENCE [LARGE SCALE GENOMIC DNA]</scope>
    <source>
        <strain evidence="17">UCRPC4</strain>
    </source>
</reference>
<evidence type="ECO:0000256" key="14">
    <source>
        <dbReference type="SAM" id="MobiDB-lite"/>
    </source>
</evidence>
<keyword evidence="9" id="KW-0460">Magnesium</keyword>
<keyword evidence="4" id="KW-0540">Nuclease</keyword>
<dbReference type="GO" id="GO:0046872">
    <property type="term" value="F:metal ion binding"/>
    <property type="evidence" value="ECO:0007669"/>
    <property type="project" value="UniProtKB-KW"/>
</dbReference>
<evidence type="ECO:0000313" key="17">
    <source>
        <dbReference type="EMBL" id="KKY27341.1"/>
    </source>
</evidence>
<feature type="compositionally biased region" description="Low complexity" evidence="14">
    <location>
        <begin position="604"/>
        <end position="621"/>
    </location>
</feature>
<dbReference type="SMART" id="SM00279">
    <property type="entry name" value="HhH2"/>
    <property type="match status" value="1"/>
</dbReference>
<dbReference type="InterPro" id="IPR029060">
    <property type="entry name" value="PIN-like_dom_sf"/>
</dbReference>
<organism evidence="17 18">
    <name type="scientific">Phaeomoniella chlamydospora</name>
    <name type="common">Phaeoacremonium chlamydosporum</name>
    <dbReference type="NCBI Taxonomy" id="158046"/>
    <lineage>
        <taxon>Eukaryota</taxon>
        <taxon>Fungi</taxon>
        <taxon>Dikarya</taxon>
        <taxon>Ascomycota</taxon>
        <taxon>Pezizomycotina</taxon>
        <taxon>Eurotiomycetes</taxon>
        <taxon>Chaetothyriomycetidae</taxon>
        <taxon>Phaeomoniellales</taxon>
        <taxon>Phaeomoniellaceae</taxon>
        <taxon>Phaeomoniella</taxon>
    </lineage>
</organism>
<dbReference type="OrthoDB" id="26491at2759"/>
<evidence type="ECO:0000256" key="7">
    <source>
        <dbReference type="ARBA" id="ARBA00022801"/>
    </source>
</evidence>
<evidence type="ECO:0000313" key="18">
    <source>
        <dbReference type="Proteomes" id="UP000053317"/>
    </source>
</evidence>
<keyword evidence="18" id="KW-1185">Reference proteome</keyword>
<dbReference type="InterPro" id="IPR006084">
    <property type="entry name" value="XPG/Rad2"/>
</dbReference>
<evidence type="ECO:0000256" key="5">
    <source>
        <dbReference type="ARBA" id="ARBA00022723"/>
    </source>
</evidence>
<evidence type="ECO:0000256" key="6">
    <source>
        <dbReference type="ARBA" id="ARBA00022763"/>
    </source>
</evidence>
<comment type="caution">
    <text evidence="17">The sequence shown here is derived from an EMBL/GenBank/DDBJ whole genome shotgun (WGS) entry which is preliminary data.</text>
</comment>
<keyword evidence="13" id="KW-0539">Nucleus</keyword>
<comment type="subcellular location">
    <subcellularLocation>
        <location evidence="2">Nucleus</location>
    </subcellularLocation>
</comment>
<name>A0A0G2EZ62_PHACM</name>
<dbReference type="SUPFAM" id="SSF47807">
    <property type="entry name" value="5' to 3' exonuclease, C-terminal subdomain"/>
    <property type="match status" value="1"/>
</dbReference>
<dbReference type="GO" id="GO:0006281">
    <property type="term" value="P:DNA repair"/>
    <property type="evidence" value="ECO:0007669"/>
    <property type="project" value="UniProtKB-KW"/>
</dbReference>
<accession>A0A0G2EZ62</accession>
<evidence type="ECO:0000259" key="15">
    <source>
        <dbReference type="SMART" id="SM00484"/>
    </source>
</evidence>
<dbReference type="FunFam" id="3.40.50.1010:FF:000002">
    <property type="entry name" value="Exonuclease 1, putative"/>
    <property type="match status" value="1"/>
</dbReference>
<dbReference type="PROSITE" id="PS00841">
    <property type="entry name" value="XPG_1"/>
    <property type="match status" value="1"/>
</dbReference>
<dbReference type="CDD" id="cd09857">
    <property type="entry name" value="PIN_EXO1"/>
    <property type="match status" value="1"/>
</dbReference>
<dbReference type="Gene3D" id="3.40.50.1010">
    <property type="entry name" value="5'-nuclease"/>
    <property type="match status" value="1"/>
</dbReference>
<feature type="compositionally biased region" description="Polar residues" evidence="14">
    <location>
        <begin position="390"/>
        <end position="400"/>
    </location>
</feature>
<dbReference type="GO" id="GO:0017108">
    <property type="term" value="F:5'-flap endonuclease activity"/>
    <property type="evidence" value="ECO:0007669"/>
    <property type="project" value="TreeGrafter"/>
</dbReference>
<dbReference type="SMART" id="SM00484">
    <property type="entry name" value="XPGI"/>
    <property type="match status" value="1"/>
</dbReference>
<dbReference type="InterPro" id="IPR006085">
    <property type="entry name" value="XPG_DNA_repair_N"/>
</dbReference>
<dbReference type="SUPFAM" id="SSF88723">
    <property type="entry name" value="PIN domain-like"/>
    <property type="match status" value="1"/>
</dbReference>
<gene>
    <name evidence="17" type="ORF">UCRPC4_g01141</name>
</gene>
<keyword evidence="12" id="KW-0234">DNA repair</keyword>
<sequence length="801" mass="88379">MGIQGLLPLIKSIHKPGHLKKYAGQTLGVDAYGWLHRGVIACAVDLALGKPTRKHIHYVLHRVRMLLHFGVKPYLVFDGDHLPSKAQTEAARRAKREDAKKEGLELFNAGKTAQAYKVFQKAIDVTPQMTHALIQELKKLDVAYVVAPYEADAQLAYLERKGLINGVLSEDSDLLVFGVQKLLTKLDQYGNFVEVNRNEFTACRDISLIGWTDADFRRMAILSGCDYLNSLPNMGLKTAYRYVRKYKAIERVLKMLQFDGGMFIPPEYAANFEQAERTFIHHRVFCPLAKELVFLTDLPDGMKEEDMPYLGPKVDDQTAVLVAVGELDPMTKTPITLSGKSTMEMSPSLKTPIIGENRRHTFGTTEELKDNKKVTTFFKKRTPLAELDPNSLTPSPSQHRLLQRHSNASWTASPSPSPAVHPAQSSGREVRVHPETEAVLRRASRLSDCQPPKRQRLCSDLDNQSMHTENLSSPFFATTANATPGKAFGKTKKAKRATFGVFSDELVDDILAQMPEATVTDGIASKDGTDVGFTSNEDVEQLKDSPAHAVIEPHATATHHCHIPAEDKLPVNENVDIVPASSPPPCESVDQMSGHSTQSFSTLSKSQASRSGSQSTAATSTTHNGSFVDLLEHHVDAQTADFFGRFSYQAETTTTSFLRDTANPVDSANEADNTPPGIAEATEQSVEEKIQVCQAAVEHRASSQPSRPLTPLQRLSHTALHKAKSFNLINAHGIGTPFQQRMSMDDSNVDSNRRVIGFGNRDLVEDKGSEDLIVPKSDDEDDDLPEHRPALDLGRFAFKAS</sequence>
<dbReference type="PANTHER" id="PTHR11081">
    <property type="entry name" value="FLAP ENDONUCLEASE FAMILY MEMBER"/>
    <property type="match status" value="1"/>
</dbReference>
<evidence type="ECO:0000259" key="16">
    <source>
        <dbReference type="SMART" id="SM00485"/>
    </source>
</evidence>
<keyword evidence="10" id="KW-0267">Excision nuclease</keyword>
<dbReference type="EMBL" id="LCWF01000025">
    <property type="protein sequence ID" value="KKY27341.1"/>
    <property type="molecule type" value="Genomic_DNA"/>
</dbReference>
<keyword evidence="6" id="KW-0227">DNA damage</keyword>
<keyword evidence="8 17" id="KW-0269">Exonuclease</keyword>
<feature type="domain" description="XPG-I" evidence="15">
    <location>
        <begin position="138"/>
        <end position="208"/>
    </location>
</feature>
<feature type="domain" description="XPG N-terminal" evidence="16">
    <location>
        <begin position="1"/>
        <end position="99"/>
    </location>
</feature>
<dbReference type="InterPro" id="IPR037315">
    <property type="entry name" value="EXO1_H3TH"/>
</dbReference>
<proteinExistence type="inferred from homology"/>
<evidence type="ECO:0000256" key="4">
    <source>
        <dbReference type="ARBA" id="ARBA00022722"/>
    </source>
</evidence>
<dbReference type="Pfam" id="PF00867">
    <property type="entry name" value="XPG_I"/>
    <property type="match status" value="1"/>
</dbReference>
<dbReference type="GO" id="GO:0005634">
    <property type="term" value="C:nucleus"/>
    <property type="evidence" value="ECO:0007669"/>
    <property type="project" value="UniProtKB-SubCell"/>
</dbReference>
<evidence type="ECO:0000256" key="9">
    <source>
        <dbReference type="ARBA" id="ARBA00022842"/>
    </source>
</evidence>
<dbReference type="PANTHER" id="PTHR11081:SF65">
    <property type="entry name" value="DNA DAMAGE-INDUCIBLE PROTEIN DIN7-RELATED"/>
    <property type="match status" value="1"/>
</dbReference>
<feature type="compositionally biased region" description="Low complexity" evidence="14">
    <location>
        <begin position="406"/>
        <end position="426"/>
    </location>
</feature>
<evidence type="ECO:0000256" key="3">
    <source>
        <dbReference type="ARBA" id="ARBA00010563"/>
    </source>
</evidence>
<evidence type="ECO:0000256" key="12">
    <source>
        <dbReference type="ARBA" id="ARBA00023204"/>
    </source>
</evidence>
<dbReference type="CDD" id="cd09908">
    <property type="entry name" value="H3TH_EXO1"/>
    <property type="match status" value="1"/>
</dbReference>
<dbReference type="InterPro" id="IPR008918">
    <property type="entry name" value="HhH2"/>
</dbReference>
<protein>
    <submittedName>
        <fullName evidence="17">Putative 53 exonuclease and flap-endonuclease</fullName>
    </submittedName>
</protein>
<comment type="cofactor">
    <cofactor evidence="1">
        <name>Mg(2+)</name>
        <dbReference type="ChEBI" id="CHEBI:18420"/>
    </cofactor>
</comment>
<dbReference type="Gene3D" id="1.10.150.20">
    <property type="entry name" value="5' to 3' exonuclease, C-terminal subdomain"/>
    <property type="match status" value="1"/>
</dbReference>
<keyword evidence="17" id="KW-0255">Endonuclease</keyword>
<evidence type="ECO:0000256" key="13">
    <source>
        <dbReference type="ARBA" id="ARBA00023242"/>
    </source>
</evidence>
<keyword evidence="5" id="KW-0479">Metal-binding</keyword>
<dbReference type="InterPro" id="IPR006086">
    <property type="entry name" value="XPG-I_dom"/>
</dbReference>
<dbReference type="GO" id="GO:0035312">
    <property type="term" value="F:5'-3' DNA exonuclease activity"/>
    <property type="evidence" value="ECO:0007669"/>
    <property type="project" value="InterPro"/>
</dbReference>
<feature type="region of interest" description="Disordered" evidence="14">
    <location>
        <begin position="575"/>
        <end position="621"/>
    </location>
</feature>
<comment type="similarity">
    <text evidence="3">Belongs to the XPG/RAD2 endonuclease family. EXO1 subfamily.</text>
</comment>
<evidence type="ECO:0000256" key="2">
    <source>
        <dbReference type="ARBA" id="ARBA00004123"/>
    </source>
</evidence>
<dbReference type="InterPro" id="IPR019974">
    <property type="entry name" value="XPG_CS"/>
</dbReference>
<dbReference type="InterPro" id="IPR036279">
    <property type="entry name" value="5-3_exonuclease_C_sf"/>
</dbReference>
<evidence type="ECO:0000256" key="1">
    <source>
        <dbReference type="ARBA" id="ARBA00001946"/>
    </source>
</evidence>
<dbReference type="AlphaFoldDB" id="A0A0G2EZ62"/>
<keyword evidence="7" id="KW-0378">Hydrolase</keyword>
<evidence type="ECO:0000256" key="11">
    <source>
        <dbReference type="ARBA" id="ARBA00023125"/>
    </source>
</evidence>
<evidence type="ECO:0000256" key="8">
    <source>
        <dbReference type="ARBA" id="ARBA00022839"/>
    </source>
</evidence>
<feature type="compositionally biased region" description="Polar residues" evidence="14">
    <location>
        <begin position="590"/>
        <end position="603"/>
    </location>
</feature>
<reference evidence="17 18" key="2">
    <citation type="submission" date="2015-05" db="EMBL/GenBank/DDBJ databases">
        <authorList>
            <person name="Morales-Cruz A."/>
            <person name="Amrine K.C."/>
            <person name="Cantu D."/>
        </authorList>
    </citation>
    <scope>NUCLEOTIDE SEQUENCE [LARGE SCALE GENOMIC DNA]</scope>
    <source>
        <strain evidence="17">UCRPC4</strain>
    </source>
</reference>
<dbReference type="PRINTS" id="PR00853">
    <property type="entry name" value="XPGRADSUPER"/>
</dbReference>